<evidence type="ECO:0000313" key="5">
    <source>
        <dbReference type="EMBL" id="SYV92460.1"/>
    </source>
</evidence>
<dbReference type="InterPro" id="IPR036388">
    <property type="entry name" value="WH-like_DNA-bd_sf"/>
</dbReference>
<proteinExistence type="predicted"/>
<gene>
    <name evidence="5" type="primary">scpB</name>
    <name evidence="5" type="ORF">NCTC10124_00184</name>
</gene>
<dbReference type="Gene3D" id="1.10.10.10">
    <property type="entry name" value="Winged helix-like DNA-binding domain superfamily/Winged helix DNA-binding domain"/>
    <property type="match status" value="2"/>
</dbReference>
<organism evidence="5 6">
    <name type="scientific">Mycoplasmopsis synoviae</name>
    <name type="common">Mycoplasma synoviae</name>
    <dbReference type="NCBI Taxonomy" id="2109"/>
    <lineage>
        <taxon>Bacteria</taxon>
        <taxon>Bacillati</taxon>
        <taxon>Mycoplasmatota</taxon>
        <taxon>Mycoplasmoidales</taxon>
        <taxon>Metamycoplasmataceae</taxon>
        <taxon>Mycoplasmopsis</taxon>
    </lineage>
</organism>
<dbReference type="EMBL" id="LS991953">
    <property type="protein sequence ID" value="SYV92460.1"/>
    <property type="molecule type" value="Genomic_DNA"/>
</dbReference>
<keyword evidence="1" id="KW-0963">Cytoplasm</keyword>
<reference evidence="6" key="1">
    <citation type="submission" date="2018-06" db="EMBL/GenBank/DDBJ databases">
        <authorList>
            <consortium name="Pathogen Informatics"/>
        </authorList>
    </citation>
    <scope>NUCLEOTIDE SEQUENCE [LARGE SCALE GENOMIC DNA]</scope>
    <source>
        <strain evidence="6">NCTC10124</strain>
    </source>
</reference>
<dbReference type="Proteomes" id="UP000259328">
    <property type="component" value="Chromosome"/>
</dbReference>
<dbReference type="PANTHER" id="PTHR34298:SF2">
    <property type="entry name" value="SEGREGATION AND CONDENSATION PROTEIN B"/>
    <property type="match status" value="1"/>
</dbReference>
<dbReference type="SUPFAM" id="SSF46785">
    <property type="entry name" value="Winged helix' DNA-binding domain"/>
    <property type="match status" value="2"/>
</dbReference>
<dbReference type="OMA" id="PGHPKLY"/>
<dbReference type="AlphaFoldDB" id="A0A3B0P8E1"/>
<evidence type="ECO:0000256" key="1">
    <source>
        <dbReference type="ARBA" id="ARBA00022490"/>
    </source>
</evidence>
<sequence>MKNKIIEALLYIQGDEGLNLEQVKEVFNLNNTHEAKKIMQDFQKDFNNLDRGLKVVVFDEIFKLATRESVRAYVSKLVTTTGKQRLTSAAIEVAGIIAYKGPITRGQISKIRGAVSDHIVNNLLKKGIIHEVGVSHTQGNPVLYEVSSQFYDHFKISSKQDLPKMRDFDYSDGFEDESEFDIFQSQREI</sequence>
<dbReference type="GO" id="GO:0051304">
    <property type="term" value="P:chromosome separation"/>
    <property type="evidence" value="ECO:0007669"/>
    <property type="project" value="InterPro"/>
</dbReference>
<evidence type="ECO:0000256" key="2">
    <source>
        <dbReference type="ARBA" id="ARBA00022618"/>
    </source>
</evidence>
<accession>A0A3B0P8E1</accession>
<dbReference type="PIRSF" id="PIRSF019345">
    <property type="entry name" value="ScpB"/>
    <property type="match status" value="1"/>
</dbReference>
<dbReference type="RefSeq" id="WP_011283259.1">
    <property type="nucleotide sequence ID" value="NZ_LS991953.1"/>
</dbReference>
<dbReference type="PANTHER" id="PTHR34298">
    <property type="entry name" value="SEGREGATION AND CONDENSATION PROTEIN B"/>
    <property type="match status" value="1"/>
</dbReference>
<keyword evidence="4" id="KW-0131">Cell cycle</keyword>
<dbReference type="Pfam" id="PF04079">
    <property type="entry name" value="SMC_ScpB"/>
    <property type="match status" value="1"/>
</dbReference>
<dbReference type="GO" id="GO:0051301">
    <property type="term" value="P:cell division"/>
    <property type="evidence" value="ECO:0007669"/>
    <property type="project" value="UniProtKB-KW"/>
</dbReference>
<dbReference type="GeneID" id="93529908"/>
<protein>
    <submittedName>
        <fullName evidence="5">Segregation and condensation protein B</fullName>
    </submittedName>
</protein>
<dbReference type="InterPro" id="IPR036390">
    <property type="entry name" value="WH_DNA-bd_sf"/>
</dbReference>
<evidence type="ECO:0000313" key="6">
    <source>
        <dbReference type="Proteomes" id="UP000259328"/>
    </source>
</evidence>
<dbReference type="InterPro" id="IPR005234">
    <property type="entry name" value="ScpB_csome_segregation"/>
</dbReference>
<evidence type="ECO:0000256" key="3">
    <source>
        <dbReference type="ARBA" id="ARBA00022829"/>
    </source>
</evidence>
<name>A0A3B0P8E1_MYCSY</name>
<keyword evidence="3" id="KW-0159">Chromosome partition</keyword>
<dbReference type="NCBIfam" id="TIGR00281">
    <property type="entry name" value="SMC-Scp complex subunit ScpB"/>
    <property type="match status" value="1"/>
</dbReference>
<keyword evidence="2" id="KW-0132">Cell division</keyword>
<evidence type="ECO:0000256" key="4">
    <source>
        <dbReference type="ARBA" id="ARBA00023306"/>
    </source>
</evidence>